<feature type="domain" description="C2H2-type" evidence="9">
    <location>
        <begin position="283"/>
        <end position="313"/>
    </location>
</feature>
<evidence type="ECO:0000256" key="5">
    <source>
        <dbReference type="ARBA" id="ARBA00022833"/>
    </source>
</evidence>
<dbReference type="Gene3D" id="3.30.160.60">
    <property type="entry name" value="Classic Zinc Finger"/>
    <property type="match status" value="3"/>
</dbReference>
<feature type="domain" description="C2H2-type" evidence="9">
    <location>
        <begin position="255"/>
        <end position="282"/>
    </location>
</feature>
<dbReference type="Pfam" id="PF00096">
    <property type="entry name" value="zf-C2H2"/>
    <property type="match status" value="3"/>
</dbReference>
<feature type="domain" description="C2H2-type" evidence="9">
    <location>
        <begin position="152"/>
        <end position="182"/>
    </location>
</feature>
<feature type="region of interest" description="Disordered" evidence="8">
    <location>
        <begin position="1"/>
        <end position="28"/>
    </location>
</feature>
<dbReference type="AlphaFoldDB" id="A0A0D2ACA1"/>
<accession>A0A0D2ACA1</accession>
<dbReference type="GO" id="GO:0008270">
    <property type="term" value="F:zinc ion binding"/>
    <property type="evidence" value="ECO:0007669"/>
    <property type="project" value="UniProtKB-KW"/>
</dbReference>
<keyword evidence="11" id="KW-1185">Reference proteome</keyword>
<dbReference type="PANTHER" id="PTHR24406">
    <property type="entry name" value="TRANSCRIPTIONAL REPRESSOR CTCFL-RELATED"/>
    <property type="match status" value="1"/>
</dbReference>
<feature type="region of interest" description="Disordered" evidence="8">
    <location>
        <begin position="408"/>
        <end position="457"/>
    </location>
</feature>
<dbReference type="RefSeq" id="XP_016214004.1">
    <property type="nucleotide sequence ID" value="XM_016358386.1"/>
</dbReference>
<name>A0A0D2ACA1_9PEZI</name>
<dbReference type="VEuPathDB" id="FungiDB:PV09_04943"/>
<dbReference type="InterPro" id="IPR036236">
    <property type="entry name" value="Znf_C2H2_sf"/>
</dbReference>
<dbReference type="OrthoDB" id="3912076at2759"/>
<gene>
    <name evidence="10" type="ORF">PV09_04943</name>
</gene>
<evidence type="ECO:0000313" key="10">
    <source>
        <dbReference type="EMBL" id="KIW04135.1"/>
    </source>
</evidence>
<dbReference type="SUPFAM" id="SSF57667">
    <property type="entry name" value="beta-beta-alpha zinc fingers"/>
    <property type="match status" value="2"/>
</dbReference>
<evidence type="ECO:0000256" key="2">
    <source>
        <dbReference type="ARBA" id="ARBA00022723"/>
    </source>
</evidence>
<evidence type="ECO:0000256" key="7">
    <source>
        <dbReference type="PROSITE-ProRule" id="PRU00042"/>
    </source>
</evidence>
<dbReference type="PROSITE" id="PS50157">
    <property type="entry name" value="ZINC_FINGER_C2H2_2"/>
    <property type="match status" value="4"/>
</dbReference>
<dbReference type="InParanoid" id="A0A0D2ACA1"/>
<feature type="compositionally biased region" description="Low complexity" evidence="8">
    <location>
        <begin position="121"/>
        <end position="130"/>
    </location>
</feature>
<dbReference type="Proteomes" id="UP000053259">
    <property type="component" value="Unassembled WGS sequence"/>
</dbReference>
<dbReference type="EMBL" id="KN847542">
    <property type="protein sequence ID" value="KIW04135.1"/>
    <property type="molecule type" value="Genomic_DNA"/>
</dbReference>
<evidence type="ECO:0000256" key="4">
    <source>
        <dbReference type="ARBA" id="ARBA00022771"/>
    </source>
</evidence>
<keyword evidence="6" id="KW-0539">Nucleus</keyword>
<dbReference type="InterPro" id="IPR013087">
    <property type="entry name" value="Znf_C2H2_type"/>
</dbReference>
<comment type="subcellular location">
    <subcellularLocation>
        <location evidence="1">Nucleus</location>
    </subcellularLocation>
</comment>
<dbReference type="SMART" id="SM00355">
    <property type="entry name" value="ZnF_C2H2"/>
    <property type="match status" value="5"/>
</dbReference>
<evidence type="ECO:0000256" key="1">
    <source>
        <dbReference type="ARBA" id="ARBA00004123"/>
    </source>
</evidence>
<evidence type="ECO:0000256" key="6">
    <source>
        <dbReference type="ARBA" id="ARBA00023242"/>
    </source>
</evidence>
<feature type="region of interest" description="Disordered" evidence="8">
    <location>
        <begin position="649"/>
        <end position="668"/>
    </location>
</feature>
<dbReference type="GO" id="GO:1990837">
    <property type="term" value="F:sequence-specific double-stranded DNA binding"/>
    <property type="evidence" value="ECO:0007669"/>
    <property type="project" value="UniProtKB-ARBA"/>
</dbReference>
<dbReference type="PROSITE" id="PS00028">
    <property type="entry name" value="ZINC_FINGER_C2H2_1"/>
    <property type="match status" value="4"/>
</dbReference>
<organism evidence="10 11">
    <name type="scientific">Verruconis gallopava</name>
    <dbReference type="NCBI Taxonomy" id="253628"/>
    <lineage>
        <taxon>Eukaryota</taxon>
        <taxon>Fungi</taxon>
        <taxon>Dikarya</taxon>
        <taxon>Ascomycota</taxon>
        <taxon>Pezizomycotina</taxon>
        <taxon>Dothideomycetes</taxon>
        <taxon>Pleosporomycetidae</taxon>
        <taxon>Venturiales</taxon>
        <taxon>Sympoventuriaceae</taxon>
        <taxon>Verruconis</taxon>
    </lineage>
</organism>
<dbReference type="FunFam" id="3.30.160.60:FF:000303">
    <property type="entry name" value="Zinc finger protein 41"/>
    <property type="match status" value="1"/>
</dbReference>
<keyword evidence="4 7" id="KW-0863">Zinc-finger</keyword>
<evidence type="ECO:0000313" key="11">
    <source>
        <dbReference type="Proteomes" id="UP000053259"/>
    </source>
</evidence>
<feature type="domain" description="C2H2-type" evidence="9">
    <location>
        <begin position="225"/>
        <end position="254"/>
    </location>
</feature>
<feature type="region of interest" description="Disordered" evidence="8">
    <location>
        <begin position="114"/>
        <end position="146"/>
    </location>
</feature>
<keyword evidence="2" id="KW-0479">Metal-binding</keyword>
<keyword evidence="3" id="KW-0677">Repeat</keyword>
<evidence type="ECO:0000256" key="3">
    <source>
        <dbReference type="ARBA" id="ARBA00022737"/>
    </source>
</evidence>
<sequence length="878" mass="97279">MAAADVTADPCLDPPPPPNPTLDRVGSLFSDPGSASNIDSGFYVLGSISRLCNEVDDITLESGSSRTVAGSDSPQLAPLQRVATAYDRETPVFSWDSRTSTMVDDCVSLEDMLRKRRNPGSSLAPQSSSDPSDDERSEAPSVGQFRPDIPLIQCPVQGCERVFKWKKNLHHHIRDKHPTDAAGLSVMRIQPAHVGAAHNGFRLQNIAIAPPPNSVPIPPNGDPSLRCPECHKIFSRKGDLVHHKRYHTRSNERPYKCEQCGQGFIHLKDLARHMPRHTGQRSFQCPFPTCHKNYTRKDNLNRHMRHDHGGLGASDEVWSGVDNAPHIAQPSPIAIPMPVEQPGSQQMQYEPQVDHAVPVSSHLTAIAAAATNHTLLQEDNMQHQQPLRFDFAESSMHLLQHDPTSTTLLEPKMESSSSEASMNGQPSQSAFRETTPSLGKRPADDLERLATGIKPKRKPKEKWAHRLGCPFRKCRSDVFTTENGFRVCETTPHEFIIRLIEHMKRNHDLYVCGECFLGFKTPDTLNSHKSTSHHCGKCYMSFPSKEAFVEHAQSCMAVDAATQEDIWQILYETLCGDGVRHNPSFDEEDGHVAGPIQANNRVRMQLLAQTVLAPGQVPSLARQLGGPPLETGNGVAPPVRRAEYRQQFAPVGATTSPAAPDRASSPPGLRREAQLLRENQAQRDTIQELRGLLAMETQTRFAAEVRVDAYSRSLRARDFVHDAVRRFLMSMRRPNLDLAKPLRYGSGLVEELPELCDAMDDDDVVALVPSRTPFRITDVDPPSKSNISHVLPISLLQASACELLECPSLTSDQTAESVQEFTLPPDIGRSFSEALLDMHKNEISFTWSQQPWDCQLCGAELQDACDVFCKNCALAAKP</sequence>
<dbReference type="InterPro" id="IPR050888">
    <property type="entry name" value="ZnF_C2H2-type_TF"/>
</dbReference>
<reference evidence="10 11" key="1">
    <citation type="submission" date="2015-01" db="EMBL/GenBank/DDBJ databases">
        <title>The Genome Sequence of Ochroconis gallopava CBS43764.</title>
        <authorList>
            <consortium name="The Broad Institute Genomics Platform"/>
            <person name="Cuomo C."/>
            <person name="de Hoog S."/>
            <person name="Gorbushina A."/>
            <person name="Stielow B."/>
            <person name="Teixiera M."/>
            <person name="Abouelleil A."/>
            <person name="Chapman S.B."/>
            <person name="Priest M."/>
            <person name="Young S.K."/>
            <person name="Wortman J."/>
            <person name="Nusbaum C."/>
            <person name="Birren B."/>
        </authorList>
    </citation>
    <scope>NUCLEOTIDE SEQUENCE [LARGE SCALE GENOMIC DNA]</scope>
    <source>
        <strain evidence="10 11">CBS 43764</strain>
    </source>
</reference>
<dbReference type="HOGENOM" id="CLU_327655_0_0_1"/>
<proteinExistence type="predicted"/>
<feature type="compositionally biased region" description="Low complexity" evidence="8">
    <location>
        <begin position="653"/>
        <end position="667"/>
    </location>
</feature>
<dbReference type="GeneID" id="27312916"/>
<protein>
    <recommendedName>
        <fullName evidence="9">C2H2-type domain-containing protein</fullName>
    </recommendedName>
</protein>
<feature type="compositionally biased region" description="Polar residues" evidence="8">
    <location>
        <begin position="408"/>
        <end position="437"/>
    </location>
</feature>
<evidence type="ECO:0000259" key="9">
    <source>
        <dbReference type="PROSITE" id="PS50157"/>
    </source>
</evidence>
<dbReference type="GO" id="GO:0005634">
    <property type="term" value="C:nucleus"/>
    <property type="evidence" value="ECO:0007669"/>
    <property type="project" value="UniProtKB-SubCell"/>
</dbReference>
<evidence type="ECO:0000256" key="8">
    <source>
        <dbReference type="SAM" id="MobiDB-lite"/>
    </source>
</evidence>
<dbReference type="STRING" id="253628.A0A0D2ACA1"/>
<keyword evidence="5" id="KW-0862">Zinc</keyword>